<dbReference type="AlphaFoldDB" id="A0A1V6SQR3"/>
<feature type="domain" description="Protein kinase" evidence="5">
    <location>
        <begin position="28"/>
        <end position="303"/>
    </location>
</feature>
<dbReference type="SMART" id="SM00248">
    <property type="entry name" value="ANK"/>
    <property type="match status" value="7"/>
</dbReference>
<evidence type="ECO:0000256" key="4">
    <source>
        <dbReference type="SAM" id="MobiDB-lite"/>
    </source>
</evidence>
<dbReference type="Gene3D" id="1.10.510.10">
    <property type="entry name" value="Transferase(Phosphotransferase) domain 1"/>
    <property type="match status" value="1"/>
</dbReference>
<feature type="repeat" description="ANK" evidence="3">
    <location>
        <begin position="522"/>
        <end position="554"/>
    </location>
</feature>
<dbReference type="GO" id="GO:0005524">
    <property type="term" value="F:ATP binding"/>
    <property type="evidence" value="ECO:0007669"/>
    <property type="project" value="InterPro"/>
</dbReference>
<dbReference type="PROSITE" id="PS00108">
    <property type="entry name" value="PROTEIN_KINASE_ST"/>
    <property type="match status" value="1"/>
</dbReference>
<feature type="repeat" description="ANK" evidence="3">
    <location>
        <begin position="555"/>
        <end position="589"/>
    </location>
</feature>
<proteinExistence type="predicted"/>
<feature type="repeat" description="ANK" evidence="3">
    <location>
        <begin position="589"/>
        <end position="622"/>
    </location>
</feature>
<organism evidence="6 7">
    <name type="scientific">Penicillium steckii</name>
    <dbReference type="NCBI Taxonomy" id="303698"/>
    <lineage>
        <taxon>Eukaryota</taxon>
        <taxon>Fungi</taxon>
        <taxon>Dikarya</taxon>
        <taxon>Ascomycota</taxon>
        <taxon>Pezizomycotina</taxon>
        <taxon>Eurotiomycetes</taxon>
        <taxon>Eurotiomycetidae</taxon>
        <taxon>Eurotiales</taxon>
        <taxon>Aspergillaceae</taxon>
        <taxon>Penicillium</taxon>
    </lineage>
</organism>
<dbReference type="PANTHER" id="PTHR24171:SF9">
    <property type="entry name" value="ANKYRIN REPEAT DOMAIN-CONTAINING PROTEIN 39"/>
    <property type="match status" value="1"/>
</dbReference>
<keyword evidence="1" id="KW-0677">Repeat</keyword>
<dbReference type="InterPro" id="IPR008271">
    <property type="entry name" value="Ser/Thr_kinase_AS"/>
</dbReference>
<dbReference type="InterPro" id="IPR036770">
    <property type="entry name" value="Ankyrin_rpt-contain_sf"/>
</dbReference>
<feature type="region of interest" description="Disordered" evidence="4">
    <location>
        <begin position="303"/>
        <end position="356"/>
    </location>
</feature>
<dbReference type="InterPro" id="IPR002110">
    <property type="entry name" value="Ankyrin_rpt"/>
</dbReference>
<dbReference type="STRING" id="303698.A0A1V6SQR3"/>
<dbReference type="Proteomes" id="UP000191285">
    <property type="component" value="Unassembled WGS sequence"/>
</dbReference>
<dbReference type="PROSITE" id="PS50011">
    <property type="entry name" value="PROTEIN_KINASE_DOM"/>
    <property type="match status" value="1"/>
</dbReference>
<feature type="repeat" description="ANK" evidence="3">
    <location>
        <begin position="435"/>
        <end position="471"/>
    </location>
</feature>
<dbReference type="PANTHER" id="PTHR24171">
    <property type="entry name" value="ANKYRIN REPEAT DOMAIN-CONTAINING PROTEIN 39-RELATED"/>
    <property type="match status" value="1"/>
</dbReference>
<dbReference type="InterPro" id="IPR011009">
    <property type="entry name" value="Kinase-like_dom_sf"/>
</dbReference>
<evidence type="ECO:0000313" key="6">
    <source>
        <dbReference type="EMBL" id="OQE16382.1"/>
    </source>
</evidence>
<dbReference type="Pfam" id="PF12796">
    <property type="entry name" value="Ank_2"/>
    <property type="match status" value="2"/>
</dbReference>
<evidence type="ECO:0000256" key="2">
    <source>
        <dbReference type="ARBA" id="ARBA00023043"/>
    </source>
</evidence>
<sequence>MDRDEELAETFKLNITVVSNDRSKEILFVSASDNGGHKDRRVLMWTRKQDLADNVFVEESQSGRLRVVKRVARRQNSTISSELAVVGRIAKETKTHNRDLFIEFQGWYQFQEYVCFVMEYCEYGDISRCFPKPLFEMETRTVCEQLLKALEILHNILGITHRDIKPQNILVVQKSPIQVKLADFGISKSTQEETELRTRIGTEGYMAPEIFGFQDNMRESSSYTSAVDIWSLGCLLYYLLTKSTPFSTFTSLHDYAKFLTPFPEAPLYEKGVSLDARFLIQKFLRPSPEERPKASQELLAEWTSPLSTNGVPRPRQTPCIPSVTSDMDDVNASRSNDQRNLEESIKTSATPSSPQPDMDYLSLQLWDICTTGRTSTGDVEPIRVLLEAGADPNILCKGYTALHQAVRHCGSHSAYLEWVKILLEYGAKTEMRDHNGHTVLHWAIEYIDYQSGCHMIQLLLDRGVDVHAEDGDGLTPLQQMAELFLEPERRDRALSYQRSIGPMMMFDSLRARGVSFESKTKRGMTPLLDACCKGRILLIRALISYGASVKASTNSGVTPLHAAAYWCQDEGETVKLLLKKGADPNLTSLDGTPLHYAAARRGNLESVKYLVQSGARINDLDYKKRTPLARAAIHNSNSEVINYLVKHGATCDLKNSAVQMRIRRAQVWKGISGAVIPSWN</sequence>
<feature type="repeat" description="ANK" evidence="3">
    <location>
        <begin position="397"/>
        <end position="434"/>
    </location>
</feature>
<feature type="compositionally biased region" description="Basic and acidic residues" evidence="4">
    <location>
        <begin position="336"/>
        <end position="345"/>
    </location>
</feature>
<protein>
    <recommendedName>
        <fullName evidence="5">Protein kinase domain-containing protein</fullName>
    </recommendedName>
</protein>
<dbReference type="EMBL" id="MLKD01000024">
    <property type="protein sequence ID" value="OQE16382.1"/>
    <property type="molecule type" value="Genomic_DNA"/>
</dbReference>
<dbReference type="SUPFAM" id="SSF48403">
    <property type="entry name" value="Ankyrin repeat"/>
    <property type="match status" value="1"/>
</dbReference>
<evidence type="ECO:0000313" key="7">
    <source>
        <dbReference type="Proteomes" id="UP000191285"/>
    </source>
</evidence>
<evidence type="ECO:0000256" key="1">
    <source>
        <dbReference type="ARBA" id="ARBA00022737"/>
    </source>
</evidence>
<dbReference type="SUPFAM" id="SSF56112">
    <property type="entry name" value="Protein kinase-like (PK-like)"/>
    <property type="match status" value="1"/>
</dbReference>
<evidence type="ECO:0000256" key="3">
    <source>
        <dbReference type="PROSITE-ProRule" id="PRU00023"/>
    </source>
</evidence>
<evidence type="ECO:0000259" key="5">
    <source>
        <dbReference type="PROSITE" id="PS50011"/>
    </source>
</evidence>
<dbReference type="Pfam" id="PF00069">
    <property type="entry name" value="Pkinase"/>
    <property type="match status" value="1"/>
</dbReference>
<name>A0A1V6SQR3_9EURO</name>
<gene>
    <name evidence="6" type="ORF">PENSTE_c024G04710</name>
</gene>
<dbReference type="GO" id="GO:0004672">
    <property type="term" value="F:protein kinase activity"/>
    <property type="evidence" value="ECO:0007669"/>
    <property type="project" value="InterPro"/>
</dbReference>
<dbReference type="PROSITE" id="PS50297">
    <property type="entry name" value="ANK_REP_REGION"/>
    <property type="match status" value="4"/>
</dbReference>
<accession>A0A1V6SQR3</accession>
<keyword evidence="7" id="KW-1185">Reference proteome</keyword>
<dbReference type="PROSITE" id="PS50088">
    <property type="entry name" value="ANK_REPEAT"/>
    <property type="match status" value="6"/>
</dbReference>
<dbReference type="OrthoDB" id="10252171at2759"/>
<keyword evidence="2 3" id="KW-0040">ANK repeat</keyword>
<dbReference type="SMART" id="SM00220">
    <property type="entry name" value="S_TKc"/>
    <property type="match status" value="1"/>
</dbReference>
<dbReference type="InterPro" id="IPR000719">
    <property type="entry name" value="Prot_kinase_dom"/>
</dbReference>
<comment type="caution">
    <text evidence="6">The sequence shown here is derived from an EMBL/GenBank/DDBJ whole genome shotgun (WGS) entry which is preliminary data.</text>
</comment>
<dbReference type="Gene3D" id="1.25.40.20">
    <property type="entry name" value="Ankyrin repeat-containing domain"/>
    <property type="match status" value="3"/>
</dbReference>
<feature type="repeat" description="ANK" evidence="3">
    <location>
        <begin position="623"/>
        <end position="656"/>
    </location>
</feature>
<reference evidence="7" key="1">
    <citation type="journal article" date="2017" name="Nat. Microbiol.">
        <title>Global analysis of biosynthetic gene clusters reveals vast potential of secondary metabolite production in Penicillium species.</title>
        <authorList>
            <person name="Nielsen J.C."/>
            <person name="Grijseels S."/>
            <person name="Prigent S."/>
            <person name="Ji B."/>
            <person name="Dainat J."/>
            <person name="Nielsen K.F."/>
            <person name="Frisvad J.C."/>
            <person name="Workman M."/>
            <person name="Nielsen J."/>
        </authorList>
    </citation>
    <scope>NUCLEOTIDE SEQUENCE [LARGE SCALE GENOMIC DNA]</scope>
    <source>
        <strain evidence="7">IBT 24891</strain>
    </source>
</reference>
<dbReference type="Pfam" id="PF00023">
    <property type="entry name" value="Ank"/>
    <property type="match status" value="1"/>
</dbReference>